<evidence type="ECO:0000259" key="3">
    <source>
        <dbReference type="PROSITE" id="PS50930"/>
    </source>
</evidence>
<reference evidence="4" key="2">
    <citation type="submission" date="2020-09" db="EMBL/GenBank/DDBJ databases">
        <authorList>
            <person name="Sun Q."/>
            <person name="Zhou Y."/>
        </authorList>
    </citation>
    <scope>NUCLEOTIDE SEQUENCE</scope>
    <source>
        <strain evidence="4">CGMCC 1.15966</strain>
    </source>
</reference>
<dbReference type="InterPro" id="IPR046947">
    <property type="entry name" value="LytR-like"/>
</dbReference>
<dbReference type="GO" id="GO:0003677">
    <property type="term" value="F:DNA binding"/>
    <property type="evidence" value="ECO:0007669"/>
    <property type="project" value="UniProtKB-KW"/>
</dbReference>
<name>A0A8H9FXC1_9SPHI</name>
<dbReference type="SUPFAM" id="SSF52172">
    <property type="entry name" value="CheY-like"/>
    <property type="match status" value="1"/>
</dbReference>
<dbReference type="PANTHER" id="PTHR37299:SF1">
    <property type="entry name" value="STAGE 0 SPORULATION PROTEIN A HOMOLOG"/>
    <property type="match status" value="1"/>
</dbReference>
<organism evidence="4 5">
    <name type="scientific">Sphingobacterium cellulitidis</name>
    <dbReference type="NCBI Taxonomy" id="1768011"/>
    <lineage>
        <taxon>Bacteria</taxon>
        <taxon>Pseudomonadati</taxon>
        <taxon>Bacteroidota</taxon>
        <taxon>Sphingobacteriia</taxon>
        <taxon>Sphingobacteriales</taxon>
        <taxon>Sphingobacteriaceae</taxon>
        <taxon>Sphingobacterium</taxon>
    </lineage>
</organism>
<protein>
    <submittedName>
        <fullName evidence="4">DNA-binding response regulator</fullName>
    </submittedName>
</protein>
<comment type="caution">
    <text evidence="1">Lacks conserved residue(s) required for the propagation of feature annotation.</text>
</comment>
<dbReference type="Proteomes" id="UP000614460">
    <property type="component" value="Unassembled WGS sequence"/>
</dbReference>
<comment type="caution">
    <text evidence="4">The sequence shown here is derived from an EMBL/GenBank/DDBJ whole genome shotgun (WGS) entry which is preliminary data.</text>
</comment>
<keyword evidence="4" id="KW-0238">DNA-binding</keyword>
<evidence type="ECO:0000313" key="4">
    <source>
        <dbReference type="EMBL" id="GGE13057.1"/>
    </source>
</evidence>
<evidence type="ECO:0000256" key="1">
    <source>
        <dbReference type="PROSITE-ProRule" id="PRU00169"/>
    </source>
</evidence>
<dbReference type="AlphaFoldDB" id="A0A8H9FXC1"/>
<dbReference type="Gene3D" id="3.40.50.2300">
    <property type="match status" value="1"/>
</dbReference>
<dbReference type="GO" id="GO:0000156">
    <property type="term" value="F:phosphorelay response regulator activity"/>
    <property type="evidence" value="ECO:0007669"/>
    <property type="project" value="InterPro"/>
</dbReference>
<reference evidence="4" key="1">
    <citation type="journal article" date="2014" name="Int. J. Syst. Evol. Microbiol.">
        <title>Complete genome sequence of Corynebacterium casei LMG S-19264T (=DSM 44701T), isolated from a smear-ripened cheese.</title>
        <authorList>
            <consortium name="US DOE Joint Genome Institute (JGI-PGF)"/>
            <person name="Walter F."/>
            <person name="Albersmeier A."/>
            <person name="Kalinowski J."/>
            <person name="Ruckert C."/>
        </authorList>
    </citation>
    <scope>NUCLEOTIDE SEQUENCE</scope>
    <source>
        <strain evidence="4">CGMCC 1.15966</strain>
    </source>
</reference>
<evidence type="ECO:0000313" key="5">
    <source>
        <dbReference type="Proteomes" id="UP000614460"/>
    </source>
</evidence>
<proteinExistence type="predicted"/>
<dbReference type="EMBL" id="BMKM01000001">
    <property type="protein sequence ID" value="GGE13057.1"/>
    <property type="molecule type" value="Genomic_DNA"/>
</dbReference>
<dbReference type="PROSITE" id="PS50110">
    <property type="entry name" value="RESPONSE_REGULATORY"/>
    <property type="match status" value="1"/>
</dbReference>
<dbReference type="InterPro" id="IPR011006">
    <property type="entry name" value="CheY-like_superfamily"/>
</dbReference>
<dbReference type="InterPro" id="IPR001789">
    <property type="entry name" value="Sig_transdc_resp-reg_receiver"/>
</dbReference>
<feature type="domain" description="Response regulatory" evidence="2">
    <location>
        <begin position="1"/>
        <end position="95"/>
    </location>
</feature>
<accession>A0A8H9FXC1</accession>
<dbReference type="Gene3D" id="2.40.50.1020">
    <property type="entry name" value="LytTr DNA-binding domain"/>
    <property type="match status" value="1"/>
</dbReference>
<feature type="domain" description="HTH LytTR-type" evidence="3">
    <location>
        <begin position="115"/>
        <end position="218"/>
    </location>
</feature>
<dbReference type="SMART" id="SM00850">
    <property type="entry name" value="LytTR"/>
    <property type="match status" value="1"/>
</dbReference>
<gene>
    <name evidence="4" type="ORF">GCM10011516_08530</name>
</gene>
<dbReference type="Pfam" id="PF04397">
    <property type="entry name" value="LytTR"/>
    <property type="match status" value="1"/>
</dbReference>
<keyword evidence="5" id="KW-1185">Reference proteome</keyword>
<evidence type="ECO:0000259" key="2">
    <source>
        <dbReference type="PROSITE" id="PS50110"/>
    </source>
</evidence>
<dbReference type="InterPro" id="IPR007492">
    <property type="entry name" value="LytTR_DNA-bd_dom"/>
</dbReference>
<dbReference type="PROSITE" id="PS50930">
    <property type="entry name" value="HTH_LYTTR"/>
    <property type="match status" value="1"/>
</dbReference>
<dbReference type="Pfam" id="PF00072">
    <property type="entry name" value="Response_reg"/>
    <property type="match status" value="1"/>
</dbReference>
<dbReference type="PANTHER" id="PTHR37299">
    <property type="entry name" value="TRANSCRIPTIONAL REGULATOR-RELATED"/>
    <property type="match status" value="1"/>
</dbReference>
<sequence length="218" mass="24503">MIVSLDYPAIFHETCNGLESVRFIDCLQPSVVFINASLPGLAGFDVLKKINHDPISVIISDNPEDAVRAIDHGASGYLHRPICTENLKRTLVRIGSSEVARPISSGNGNGYPGSIFLEKGGRLKKVNVSEITYLRADRDYTWIYTADDNAYLSNHGIGVLSQKLDPDKFLRVHRSYMVNLEHVNELYKDIRRLYLLVTGEIEIGVGKQYIPRVRELIF</sequence>